<feature type="domain" description="GGDEF" evidence="5">
    <location>
        <begin position="999"/>
        <end position="1126"/>
    </location>
</feature>
<dbReference type="CDD" id="cd01949">
    <property type="entry name" value="GGDEF"/>
    <property type="match status" value="1"/>
</dbReference>
<accession>A0AAW6VHI3</accession>
<dbReference type="SUPFAM" id="SSF55073">
    <property type="entry name" value="Nucleotide cyclase"/>
    <property type="match status" value="1"/>
</dbReference>
<feature type="domain" description="PAC" evidence="4">
    <location>
        <begin position="542"/>
        <end position="595"/>
    </location>
</feature>
<dbReference type="Gene3D" id="3.30.70.270">
    <property type="match status" value="1"/>
</dbReference>
<evidence type="ECO:0000259" key="5">
    <source>
        <dbReference type="PROSITE" id="PS50887"/>
    </source>
</evidence>
<dbReference type="Gene3D" id="3.30.450.20">
    <property type="entry name" value="PAS domain"/>
    <property type="match status" value="6"/>
</dbReference>
<gene>
    <name evidence="6" type="ORF">PT517_07675</name>
</gene>
<keyword evidence="2" id="KW-0472">Membrane</keyword>
<feature type="domain" description="PAS" evidence="3">
    <location>
        <begin position="360"/>
        <end position="408"/>
    </location>
</feature>
<dbReference type="InterPro" id="IPR000700">
    <property type="entry name" value="PAS-assoc_C"/>
</dbReference>
<dbReference type="GO" id="GO:0003824">
    <property type="term" value="F:catalytic activity"/>
    <property type="evidence" value="ECO:0007669"/>
    <property type="project" value="UniProtKB-ARBA"/>
</dbReference>
<dbReference type="InterPro" id="IPR000160">
    <property type="entry name" value="GGDEF_dom"/>
</dbReference>
<dbReference type="FunFam" id="3.30.70.270:FF:000001">
    <property type="entry name" value="Diguanylate cyclase domain protein"/>
    <property type="match status" value="1"/>
</dbReference>
<proteinExistence type="predicted"/>
<dbReference type="Pfam" id="PF13188">
    <property type="entry name" value="PAS_8"/>
    <property type="match status" value="1"/>
</dbReference>
<dbReference type="SMART" id="SM00091">
    <property type="entry name" value="PAS"/>
    <property type="match status" value="5"/>
</dbReference>
<reference evidence="6" key="1">
    <citation type="journal article" date="2023" name="Antibiotics">
        <title>Genomic Characterization of Antibiotic-Resistant Campylobacterales Isolated from Chilean Poultry Meat.</title>
        <authorList>
            <person name="Concha-Toloza M."/>
            <person name="Lopez-Cantillo M."/>
            <person name="Molina-Mora J.A."/>
            <person name="Collado L."/>
        </authorList>
    </citation>
    <scope>NUCLEOTIDE SEQUENCE</scope>
    <source>
        <strain evidence="6">FR1p153A2</strain>
    </source>
</reference>
<dbReference type="Pfam" id="PF00990">
    <property type="entry name" value="GGDEF"/>
    <property type="match status" value="1"/>
</dbReference>
<dbReference type="NCBIfam" id="TIGR00254">
    <property type="entry name" value="GGDEF"/>
    <property type="match status" value="1"/>
</dbReference>
<dbReference type="PROSITE" id="PS50113">
    <property type="entry name" value="PAC"/>
    <property type="match status" value="3"/>
</dbReference>
<dbReference type="CDD" id="cd12915">
    <property type="entry name" value="PDC2_DGC_like"/>
    <property type="match status" value="1"/>
</dbReference>
<dbReference type="PROSITE" id="PS50112">
    <property type="entry name" value="PAS"/>
    <property type="match status" value="4"/>
</dbReference>
<dbReference type="AlphaFoldDB" id="A0AAW6VHI3"/>
<dbReference type="RefSeq" id="WP_284107717.1">
    <property type="nucleotide sequence ID" value="NZ_JAQTJK010000008.1"/>
</dbReference>
<feature type="domain" description="PAC" evidence="4">
    <location>
        <begin position="412"/>
        <end position="464"/>
    </location>
</feature>
<name>A0AAW6VHI3_9BACT</name>
<evidence type="ECO:0000259" key="4">
    <source>
        <dbReference type="PROSITE" id="PS50113"/>
    </source>
</evidence>
<dbReference type="InterPro" id="IPR052155">
    <property type="entry name" value="Biofilm_reg_signaling"/>
</dbReference>
<dbReference type="InterPro" id="IPR043128">
    <property type="entry name" value="Rev_trsase/Diguanyl_cyclase"/>
</dbReference>
<feature type="transmembrane region" description="Helical" evidence="2">
    <location>
        <begin position="300"/>
        <end position="321"/>
    </location>
</feature>
<evidence type="ECO:0000313" key="7">
    <source>
        <dbReference type="Proteomes" id="UP001237501"/>
    </source>
</evidence>
<dbReference type="PROSITE" id="PS50887">
    <property type="entry name" value="GGDEF"/>
    <property type="match status" value="1"/>
</dbReference>
<dbReference type="InterPro" id="IPR000014">
    <property type="entry name" value="PAS"/>
</dbReference>
<dbReference type="SUPFAM" id="SSF55785">
    <property type="entry name" value="PYP-like sensor domain (PAS domain)"/>
    <property type="match status" value="4"/>
</dbReference>
<dbReference type="CDD" id="cd12914">
    <property type="entry name" value="PDC1_DGC_like"/>
    <property type="match status" value="1"/>
</dbReference>
<feature type="domain" description="PAC" evidence="4">
    <location>
        <begin position="666"/>
        <end position="718"/>
    </location>
</feature>
<dbReference type="Proteomes" id="UP001237501">
    <property type="component" value="Unassembled WGS sequence"/>
</dbReference>
<dbReference type="NCBIfam" id="TIGR00229">
    <property type="entry name" value="sensory_box"/>
    <property type="match status" value="4"/>
</dbReference>
<keyword evidence="2" id="KW-1133">Transmembrane helix</keyword>
<dbReference type="EMBL" id="JAQTJK010000008">
    <property type="protein sequence ID" value="MDK2041657.1"/>
    <property type="molecule type" value="Genomic_DNA"/>
</dbReference>
<dbReference type="Pfam" id="PF13426">
    <property type="entry name" value="PAS_9"/>
    <property type="match status" value="2"/>
</dbReference>
<evidence type="ECO:0000259" key="3">
    <source>
        <dbReference type="PROSITE" id="PS50112"/>
    </source>
</evidence>
<dbReference type="SMART" id="SM00267">
    <property type="entry name" value="GGDEF"/>
    <property type="match status" value="1"/>
</dbReference>
<feature type="domain" description="PAS" evidence="3">
    <location>
        <begin position="596"/>
        <end position="641"/>
    </location>
</feature>
<dbReference type="PANTHER" id="PTHR44757:SF2">
    <property type="entry name" value="BIOFILM ARCHITECTURE MAINTENANCE PROTEIN MBAA"/>
    <property type="match status" value="1"/>
</dbReference>
<sequence>MKQEINIKNFTNIWFILSIFIVLTVILFQGYIEYKRSIENAIIKTNNLTILLTKKLENDFEQIDNILNFAKDIMLSLPKENKLFLEGNDKIRKQIVFEKFNSLVKNFKDISVINFIDKDGYIIYSSNPLNYNINININISDKPQFQIFKNNKDLIKTFSNVIVSRTTGKNSLAQLLAVRDENKQLIGVLTALIDIDTINSTLSSINANNGIVALLRNSENTELIARYPLLDESDINKPLPSNNPIALKIKAGEKSGSLEYIASTDNEKRVGSFIVMDNYPFYVQVALSEEDYLARWEKNLLTITVLLILFISASIFVFIIIKKSYKKEQIAINELKKNRDLFSSGPVITIEWSYEENFPIKYISNNCENILGYKKEEMLSAYFNYVNLIHPDDINKVQKEVQDFIKNDINSYEQSYRIKLKNGSYKYFYDYTNLIRDDNNNVINIVGYIFDQTNLKEKEDSLIVEKNRLANIITGTNAGTWEWNVQTNEVIFNEKWAQMIGYTLDEISPTTINTWMKFVQPDDLEKSKQLLRSHFNKELDYYESEMRMKHKNGSWIWIEARGKVISWSEKNEPIIMMGTHIDVTKEKILIQEMEIVKNRFENMFKTHSSVMLLINPNNQKIIDANKSAIDFYGYSIDELKGMDISRINLLAHQNIEEQQLEAKNLTKNSFIFFHKLKNGSIRTVEVNSSPIETERGPILFSIIKDVTKEQELKNEILKEKIKFQTFINLSSDAIFIVDINTGKLLEYSKQTQRYLGYSNEEMQNLTILDWDRDIKTIEEFKKVISNIKYDTSFIERVHKRKDGSYYDAAISLVKIKLDTQEFIYSSARDITNEKIVQKKLEESYKNLERLIESQDNIVILTDGENIKFANQKFFDFLGFENLDNFKKYHKCICEFFLEKDKFFYKKDNNWINEIKTIEESKRIVSMINKDFKEHAFSVSVNKFDEEEMIVSFTDISETILKNISLEEKIIRDKLTNAYNREFFDKNYKKLIYEYNTNHSKLAVAMLDIDHFKLVNDTYGHDVGDEVLIQFVEIINNSSRKNDILIRWGGEEFILVLQLNSENALPKILDNLRKAIEDYDFPKIGKKTCSIGGTIYQDNEDIIKTIKRADEAVYEAKAAGRNKVIIV</sequence>
<dbReference type="InterPro" id="IPR013655">
    <property type="entry name" value="PAS_fold_3"/>
</dbReference>
<organism evidence="6 7">
    <name type="scientific">Aliarcobacter butzleri</name>
    <dbReference type="NCBI Taxonomy" id="28197"/>
    <lineage>
        <taxon>Bacteria</taxon>
        <taxon>Pseudomonadati</taxon>
        <taxon>Campylobacterota</taxon>
        <taxon>Epsilonproteobacteria</taxon>
        <taxon>Campylobacterales</taxon>
        <taxon>Arcobacteraceae</taxon>
        <taxon>Aliarcobacter</taxon>
    </lineage>
</organism>
<feature type="transmembrane region" description="Helical" evidence="2">
    <location>
        <begin position="12"/>
        <end position="32"/>
    </location>
</feature>
<feature type="coiled-coil region" evidence="1">
    <location>
        <begin position="830"/>
        <end position="857"/>
    </location>
</feature>
<dbReference type="PANTHER" id="PTHR44757">
    <property type="entry name" value="DIGUANYLATE CYCLASE DGCP"/>
    <property type="match status" value="1"/>
</dbReference>
<dbReference type="InterPro" id="IPR029787">
    <property type="entry name" value="Nucleotide_cyclase"/>
</dbReference>
<dbReference type="SMART" id="SM00086">
    <property type="entry name" value="PAC"/>
    <property type="match status" value="4"/>
</dbReference>
<evidence type="ECO:0000256" key="2">
    <source>
        <dbReference type="SAM" id="Phobius"/>
    </source>
</evidence>
<comment type="caution">
    <text evidence="6">The sequence shown here is derived from an EMBL/GenBank/DDBJ whole genome shotgun (WGS) entry which is preliminary data.</text>
</comment>
<feature type="domain" description="PAS" evidence="3">
    <location>
        <begin position="719"/>
        <end position="762"/>
    </location>
</feature>
<evidence type="ECO:0000313" key="6">
    <source>
        <dbReference type="EMBL" id="MDK2041657.1"/>
    </source>
</evidence>
<dbReference type="InterPro" id="IPR001610">
    <property type="entry name" value="PAC"/>
</dbReference>
<dbReference type="CDD" id="cd00130">
    <property type="entry name" value="PAS"/>
    <property type="match status" value="4"/>
</dbReference>
<protein>
    <submittedName>
        <fullName evidence="6">PAS domain S-box protein</fullName>
    </submittedName>
</protein>
<reference evidence="6" key="2">
    <citation type="submission" date="2023-02" db="EMBL/GenBank/DDBJ databases">
        <authorList>
            <person name="Concha-Toloza M."/>
            <person name="Lopez-Cantillo M."/>
            <person name="Molina-Mora J."/>
            <person name="Collado L."/>
        </authorList>
    </citation>
    <scope>NUCLEOTIDE SEQUENCE</scope>
    <source>
        <strain evidence="6">FR1p153A2</strain>
    </source>
</reference>
<keyword evidence="2" id="KW-0812">Transmembrane</keyword>
<feature type="domain" description="PAS" evidence="3">
    <location>
        <begin position="465"/>
        <end position="538"/>
    </location>
</feature>
<evidence type="ECO:0000256" key="1">
    <source>
        <dbReference type="SAM" id="Coils"/>
    </source>
</evidence>
<keyword evidence="1" id="KW-0175">Coiled coil</keyword>
<dbReference type="InterPro" id="IPR035965">
    <property type="entry name" value="PAS-like_dom_sf"/>
</dbReference>
<dbReference type="Pfam" id="PF08447">
    <property type="entry name" value="PAS_3"/>
    <property type="match status" value="2"/>
</dbReference>